<feature type="compositionally biased region" description="Basic residues" evidence="1">
    <location>
        <begin position="102"/>
        <end position="111"/>
    </location>
</feature>
<feature type="region of interest" description="Disordered" evidence="1">
    <location>
        <begin position="138"/>
        <end position="179"/>
    </location>
</feature>
<reference evidence="2 3" key="2">
    <citation type="journal article" date="2019" name="G3 (Bethesda)">
        <title>Hybrid Assembly of the Genome of the Entomopathogenic Nematode Steinernema carpocapsae Identifies the X-Chromosome.</title>
        <authorList>
            <person name="Serra L."/>
            <person name="Macchietto M."/>
            <person name="Macias-Munoz A."/>
            <person name="McGill C.J."/>
            <person name="Rodriguez I.M."/>
            <person name="Rodriguez B."/>
            <person name="Murad R."/>
            <person name="Mortazavi A."/>
        </authorList>
    </citation>
    <scope>NUCLEOTIDE SEQUENCE [LARGE SCALE GENOMIC DNA]</scope>
    <source>
        <strain evidence="2 3">ALL</strain>
    </source>
</reference>
<dbReference type="EMBL" id="AZBU02000004">
    <property type="protein sequence ID" value="TKR80867.1"/>
    <property type="molecule type" value="Genomic_DNA"/>
</dbReference>
<gene>
    <name evidence="2" type="ORF">L596_014857</name>
</gene>
<feature type="region of interest" description="Disordered" evidence="1">
    <location>
        <begin position="91"/>
        <end position="111"/>
    </location>
</feature>
<proteinExistence type="predicted"/>
<protein>
    <submittedName>
        <fullName evidence="2">Uncharacterized protein</fullName>
    </submittedName>
</protein>
<keyword evidence="3" id="KW-1185">Reference proteome</keyword>
<sequence>MDEFLEVMEKAQALQELIERCYDPIETSYKSPHFQSEEEKRIFRDQVERLRKTDTELQAVYLAANVKRRENATTNQSKKFGDLVQEKLAQSSVYGANESRPASRRHRRRVERRRRFDRGRRRWIRNDRRRDDLLAEGSHLQGRHREPRQESLLSTRLRPRYGPGDYQTREGEESLDPVSCGLLPEQEDVEHEGSDRLPRFLQVCA</sequence>
<evidence type="ECO:0000256" key="1">
    <source>
        <dbReference type="SAM" id="MobiDB-lite"/>
    </source>
</evidence>
<evidence type="ECO:0000313" key="3">
    <source>
        <dbReference type="Proteomes" id="UP000298663"/>
    </source>
</evidence>
<comment type="caution">
    <text evidence="2">The sequence shown here is derived from an EMBL/GenBank/DDBJ whole genome shotgun (WGS) entry which is preliminary data.</text>
</comment>
<dbReference type="Proteomes" id="UP000298663">
    <property type="component" value="Unassembled WGS sequence"/>
</dbReference>
<reference evidence="2 3" key="1">
    <citation type="journal article" date="2015" name="Genome Biol.">
        <title>Comparative genomics of Steinernema reveals deeply conserved gene regulatory networks.</title>
        <authorList>
            <person name="Dillman A.R."/>
            <person name="Macchietto M."/>
            <person name="Porter C.F."/>
            <person name="Rogers A."/>
            <person name="Williams B."/>
            <person name="Antoshechkin I."/>
            <person name="Lee M.M."/>
            <person name="Goodwin Z."/>
            <person name="Lu X."/>
            <person name="Lewis E.E."/>
            <person name="Goodrich-Blair H."/>
            <person name="Stock S.P."/>
            <person name="Adams B.J."/>
            <person name="Sternberg P.W."/>
            <person name="Mortazavi A."/>
        </authorList>
    </citation>
    <scope>NUCLEOTIDE SEQUENCE [LARGE SCALE GENOMIC DNA]</scope>
    <source>
        <strain evidence="2 3">ALL</strain>
    </source>
</reference>
<evidence type="ECO:0000313" key="2">
    <source>
        <dbReference type="EMBL" id="TKR80867.1"/>
    </source>
</evidence>
<organism evidence="2 3">
    <name type="scientific">Steinernema carpocapsae</name>
    <name type="common">Entomopathogenic nematode</name>
    <dbReference type="NCBI Taxonomy" id="34508"/>
    <lineage>
        <taxon>Eukaryota</taxon>
        <taxon>Metazoa</taxon>
        <taxon>Ecdysozoa</taxon>
        <taxon>Nematoda</taxon>
        <taxon>Chromadorea</taxon>
        <taxon>Rhabditida</taxon>
        <taxon>Tylenchina</taxon>
        <taxon>Panagrolaimomorpha</taxon>
        <taxon>Strongyloidoidea</taxon>
        <taxon>Steinernematidae</taxon>
        <taxon>Steinernema</taxon>
    </lineage>
</organism>
<dbReference type="AlphaFoldDB" id="A0A4U5ND37"/>
<name>A0A4U5ND37_STECR</name>
<accession>A0A4U5ND37</accession>